<protein>
    <submittedName>
        <fullName evidence="2">Uncharacterized protein</fullName>
    </submittedName>
</protein>
<sequence>MLTSRQSTALAEGGSREAEVCILRDPLAVRSREARIHVDVRIAPYSSGVNSLLRIAKGGGGKAQMNRSEPRWEGGTESAKGHESSSLVTKRIGGGKGTLPALAVKPKGRAIFDRGSLAQTGRTPARVQNEAENALSWLQPEGKLSATAVPEMGQSNDSLKGLRSPECPIACRYSAFILSDHAEQSIGVQGGSAWGVLLASSLRLALGWLIIRAVRAPMGVTRVGGHGGLPALGRVGVSETGRSSSKLSASTARVISALPSFASHDGGCSAACVYVGPSRSVIRALL</sequence>
<evidence type="ECO:0000256" key="1">
    <source>
        <dbReference type="SAM" id="MobiDB-lite"/>
    </source>
</evidence>
<evidence type="ECO:0000313" key="3">
    <source>
        <dbReference type="Proteomes" id="UP001605036"/>
    </source>
</evidence>
<feature type="region of interest" description="Disordered" evidence="1">
    <location>
        <begin position="59"/>
        <end position="92"/>
    </location>
</feature>
<evidence type="ECO:0000313" key="2">
    <source>
        <dbReference type="EMBL" id="KAL2644376.1"/>
    </source>
</evidence>
<dbReference type="Proteomes" id="UP001605036">
    <property type="component" value="Unassembled WGS sequence"/>
</dbReference>
<feature type="compositionally biased region" description="Basic and acidic residues" evidence="1">
    <location>
        <begin position="68"/>
        <end position="83"/>
    </location>
</feature>
<name>A0ABD1Z996_9MARC</name>
<proteinExistence type="predicted"/>
<organism evidence="2 3">
    <name type="scientific">Riccia fluitans</name>
    <dbReference type="NCBI Taxonomy" id="41844"/>
    <lineage>
        <taxon>Eukaryota</taxon>
        <taxon>Viridiplantae</taxon>
        <taxon>Streptophyta</taxon>
        <taxon>Embryophyta</taxon>
        <taxon>Marchantiophyta</taxon>
        <taxon>Marchantiopsida</taxon>
        <taxon>Marchantiidae</taxon>
        <taxon>Marchantiales</taxon>
        <taxon>Ricciaceae</taxon>
        <taxon>Riccia</taxon>
    </lineage>
</organism>
<gene>
    <name evidence="2" type="ORF">R1flu_011963</name>
</gene>
<reference evidence="2 3" key="1">
    <citation type="submission" date="2024-09" db="EMBL/GenBank/DDBJ databases">
        <title>Chromosome-scale assembly of Riccia fluitans.</title>
        <authorList>
            <person name="Paukszto L."/>
            <person name="Sawicki J."/>
            <person name="Karawczyk K."/>
            <person name="Piernik-Szablinska J."/>
            <person name="Szczecinska M."/>
            <person name="Mazdziarz M."/>
        </authorList>
    </citation>
    <scope>NUCLEOTIDE SEQUENCE [LARGE SCALE GENOMIC DNA]</scope>
    <source>
        <strain evidence="2">Rf_01</strain>
        <tissue evidence="2">Aerial parts of the thallus</tissue>
    </source>
</reference>
<comment type="caution">
    <text evidence="2">The sequence shown here is derived from an EMBL/GenBank/DDBJ whole genome shotgun (WGS) entry which is preliminary data.</text>
</comment>
<accession>A0ABD1Z996</accession>
<dbReference type="EMBL" id="JBHFFA010000002">
    <property type="protein sequence ID" value="KAL2644376.1"/>
    <property type="molecule type" value="Genomic_DNA"/>
</dbReference>
<keyword evidence="3" id="KW-1185">Reference proteome</keyword>
<dbReference type="AlphaFoldDB" id="A0ABD1Z996"/>